<name>A0A0E3YZF5_9GAMM</name>
<feature type="binding site" evidence="3">
    <location>
        <position position="436"/>
    </location>
    <ligand>
        <name>Mn(2+)</name>
        <dbReference type="ChEBI" id="CHEBI:29035"/>
    </ligand>
</feature>
<comment type="similarity">
    <text evidence="1 4">Belongs to the class-II DAHP synthase family.</text>
</comment>
<sequence>MSTPERSLQPVNLADGWSPASWRGRPALQMPQYPDPSALEAALAELRQLPPLVTSWEIFALKKQIAEAQEGQRFLLQGGDCAENFSDCESGTISNRLKVLLQMSLVLVHGLRLPVVRVGRFAGQYAKPRSTDLETRGEVSLPSYRGDVVNGPEFTAQARVPDPRRMLTAHARSAMTMNFVRALIDGGFADLHHPEYWSLSWVGCSPLAEDYQKMVNSIGDAVRFMETLAGVEVHNLNRIDFYTSHEALLLPYEEALTRQVPRQWGWFNLSTHYPWIGMRTAALDGAHVEYFRGIRNPVAIKVGPSVQPDQLLRLIDVLNPDDEPGRLTFIHRMGAAQIASKLPPLLEAVRRDGRRVLWVCDAMHGNTESTANGYKTRRFANILAEVEQSFDLHAAAGTRLGGVHLELTGEDVTECTGGARELTEVDLERAYRSTVDPRLNYEQSLEIAMAIVRKQGQRQADARV</sequence>
<dbReference type="KEGG" id="psuw:WQ53_03620"/>
<dbReference type="GO" id="GO:0009073">
    <property type="term" value="P:aromatic amino acid family biosynthetic process"/>
    <property type="evidence" value="ECO:0007669"/>
    <property type="project" value="InterPro"/>
</dbReference>
<dbReference type="Pfam" id="PF01474">
    <property type="entry name" value="DAHP_synth_2"/>
    <property type="match status" value="1"/>
</dbReference>
<evidence type="ECO:0000313" key="5">
    <source>
        <dbReference type="EMBL" id="AKC85989.1"/>
    </source>
</evidence>
<feature type="binding site" evidence="3">
    <location>
        <position position="332"/>
    </location>
    <ligand>
        <name>phosphoenolpyruvate</name>
        <dbReference type="ChEBI" id="CHEBI:58702"/>
    </ligand>
</feature>
<feature type="binding site" evidence="3">
    <location>
        <position position="364"/>
    </location>
    <ligand>
        <name>Mn(2+)</name>
        <dbReference type="ChEBI" id="CHEBI:29035"/>
    </ligand>
</feature>
<feature type="binding site" evidence="3">
    <location>
        <position position="406"/>
    </location>
    <ligand>
        <name>Mn(2+)</name>
        <dbReference type="ChEBI" id="CHEBI:29035"/>
    </ligand>
</feature>
<keyword evidence="3" id="KW-0170">Cobalt</keyword>
<keyword evidence="3" id="KW-0464">Manganese</keyword>
<organism evidence="5 6">
    <name type="scientific">Pseudoxanthomonas suwonensis</name>
    <dbReference type="NCBI Taxonomy" id="314722"/>
    <lineage>
        <taxon>Bacteria</taxon>
        <taxon>Pseudomonadati</taxon>
        <taxon>Pseudomonadota</taxon>
        <taxon>Gammaproteobacteria</taxon>
        <taxon>Lysobacterales</taxon>
        <taxon>Lysobacteraceae</taxon>
        <taxon>Pseudoxanthomonas</taxon>
    </lineage>
</organism>
<comment type="catalytic activity">
    <reaction evidence="4">
        <text>D-erythrose 4-phosphate + phosphoenolpyruvate + H2O = 7-phospho-2-dehydro-3-deoxy-D-arabino-heptonate + phosphate</text>
        <dbReference type="Rhea" id="RHEA:14717"/>
        <dbReference type="ChEBI" id="CHEBI:15377"/>
        <dbReference type="ChEBI" id="CHEBI:16897"/>
        <dbReference type="ChEBI" id="CHEBI:43474"/>
        <dbReference type="ChEBI" id="CHEBI:58394"/>
        <dbReference type="ChEBI" id="CHEBI:58702"/>
        <dbReference type="EC" id="2.5.1.54"/>
    </reaction>
</comment>
<dbReference type="Gene3D" id="3.20.20.70">
    <property type="entry name" value="Aldolase class I"/>
    <property type="match status" value="2"/>
</dbReference>
<dbReference type="AlphaFoldDB" id="A0A0E3YZF5"/>
<evidence type="ECO:0000256" key="4">
    <source>
        <dbReference type="RuleBase" id="RU363071"/>
    </source>
</evidence>
<accession>A0A0E3YZF5</accession>
<proteinExistence type="inferred from homology"/>
<keyword evidence="6" id="KW-1185">Reference proteome</keyword>
<evidence type="ECO:0000313" key="6">
    <source>
        <dbReference type="Proteomes" id="UP000033067"/>
    </source>
</evidence>
<dbReference type="EC" id="2.5.1.54" evidence="4"/>
<feature type="binding site" evidence="3">
    <location>
        <position position="301"/>
    </location>
    <ligand>
        <name>phosphoenolpyruvate</name>
        <dbReference type="ChEBI" id="CHEBI:58702"/>
    </ligand>
</feature>
<feature type="binding site" evidence="3">
    <location>
        <position position="81"/>
    </location>
    <ligand>
        <name>Mn(2+)</name>
        <dbReference type="ChEBI" id="CHEBI:29035"/>
    </ligand>
</feature>
<dbReference type="Proteomes" id="UP000033067">
    <property type="component" value="Chromosome"/>
</dbReference>
<feature type="binding site" evidence="3">
    <location>
        <position position="120"/>
    </location>
    <ligand>
        <name>phosphoenolpyruvate</name>
        <dbReference type="ChEBI" id="CHEBI:58702"/>
    </ligand>
</feature>
<dbReference type="InterPro" id="IPR013785">
    <property type="entry name" value="Aldolase_TIM"/>
</dbReference>
<gene>
    <name evidence="5" type="ORF">WQ53_03620</name>
</gene>
<dbReference type="SUPFAM" id="SSF51569">
    <property type="entry name" value="Aldolase"/>
    <property type="match status" value="1"/>
</dbReference>
<dbReference type="NCBIfam" id="TIGR01358">
    <property type="entry name" value="DAHP_synth_II"/>
    <property type="match status" value="1"/>
</dbReference>
<keyword evidence="2 4" id="KW-0808">Transferase</keyword>
<dbReference type="PATRIC" id="fig|314722.6.peg.758"/>
<dbReference type="PANTHER" id="PTHR21337:SF0">
    <property type="entry name" value="PHOSPHO-2-DEHYDRO-3-DEOXYHEPTONATE ALDOLASE"/>
    <property type="match status" value="1"/>
</dbReference>
<comment type="cofactor">
    <cofactor evidence="3">
        <name>Mn(2+)</name>
        <dbReference type="ChEBI" id="CHEBI:29035"/>
    </cofactor>
    <cofactor evidence="3">
        <name>Co(2+)</name>
        <dbReference type="ChEBI" id="CHEBI:48828"/>
    </cofactor>
    <cofactor evidence="3">
        <name>Cd(2+)</name>
        <dbReference type="ChEBI" id="CHEBI:48775"/>
    </cofactor>
    <text evidence="3">Binds 1 divalent cation per subunit. The enzyme is active with manganese, cobalt or cadmium ions.</text>
</comment>
<protein>
    <recommendedName>
        <fullName evidence="4">Phospho-2-dehydro-3-deoxyheptonate aldolase</fullName>
        <ecNumber evidence="4">2.5.1.54</ecNumber>
    </recommendedName>
</protein>
<dbReference type="InterPro" id="IPR002480">
    <property type="entry name" value="DAHP_synth_2"/>
</dbReference>
<evidence type="ECO:0000256" key="1">
    <source>
        <dbReference type="ARBA" id="ARBA00008911"/>
    </source>
</evidence>
<dbReference type="RefSeq" id="WP_052630503.1">
    <property type="nucleotide sequence ID" value="NZ_CP011144.1"/>
</dbReference>
<dbReference type="GO" id="GO:0003849">
    <property type="term" value="F:3-deoxy-7-phosphoheptulonate synthase activity"/>
    <property type="evidence" value="ECO:0007669"/>
    <property type="project" value="UniProtKB-EC"/>
</dbReference>
<dbReference type="PANTHER" id="PTHR21337">
    <property type="entry name" value="PHOSPHO-2-DEHYDRO-3-DEOXYHEPTONATE ALDOLASE 1, 2"/>
    <property type="match status" value="1"/>
</dbReference>
<dbReference type="OrthoDB" id="9766852at2"/>
<keyword evidence="3" id="KW-0104">Cadmium</keyword>
<evidence type="ECO:0000256" key="2">
    <source>
        <dbReference type="ARBA" id="ARBA00022679"/>
    </source>
</evidence>
<evidence type="ECO:0000256" key="3">
    <source>
        <dbReference type="PIRSR" id="PIRSR602480-1"/>
    </source>
</evidence>
<dbReference type="eggNOG" id="COG3200">
    <property type="taxonomic scope" value="Bacteria"/>
</dbReference>
<reference evidence="5 6" key="1">
    <citation type="journal article" date="2015" name="Genome Announc.">
        <title>Complete Genome Sequence of Pseudoxanthomonas suwonensis Strain J1, a Cellulose-Degrading Bacterium Isolated from Leaf- and Wood-Enriched Soil.</title>
        <authorList>
            <person name="Hou L."/>
            <person name="Jiang J."/>
            <person name="Xu Z."/>
            <person name="Zhou Y."/>
            <person name="Leung F.C."/>
        </authorList>
    </citation>
    <scope>NUCLEOTIDE SEQUENCE [LARGE SCALE GENOMIC DNA]</scope>
    <source>
        <strain evidence="5 6">J1</strain>
    </source>
</reference>
<dbReference type="EMBL" id="CP011144">
    <property type="protein sequence ID" value="AKC85989.1"/>
    <property type="molecule type" value="Genomic_DNA"/>
</dbReference>